<dbReference type="PANTHER" id="PTHR11078">
    <property type="entry name" value="N UTILIZATION SUBSTANCE PROTEIN B-RELATED"/>
    <property type="match status" value="1"/>
</dbReference>
<evidence type="ECO:0000313" key="9">
    <source>
        <dbReference type="Proteomes" id="UP000266273"/>
    </source>
</evidence>
<feature type="domain" description="NusB/RsmB/TIM44" evidence="7">
    <location>
        <begin position="17"/>
        <end position="156"/>
    </location>
</feature>
<dbReference type="InterPro" id="IPR035926">
    <property type="entry name" value="NusB-like_sf"/>
</dbReference>
<dbReference type="NCBIfam" id="TIGR01951">
    <property type="entry name" value="nusB"/>
    <property type="match status" value="1"/>
</dbReference>
<dbReference type="InterPro" id="IPR006027">
    <property type="entry name" value="NusB_RsmB_TIM44"/>
</dbReference>
<proteinExistence type="inferred from homology"/>
<dbReference type="GO" id="GO:0031564">
    <property type="term" value="P:transcription antitermination"/>
    <property type="evidence" value="ECO:0007669"/>
    <property type="project" value="UniProtKB-KW"/>
</dbReference>
<comment type="function">
    <text evidence="6">Involved in transcription antitermination. Required for transcription of ribosomal RNA (rRNA) genes. Binds specifically to the boxA antiterminator sequence of the ribosomal RNA (rrn) operons.</text>
</comment>
<dbReference type="AlphaFoldDB" id="A0A397Q474"/>
<evidence type="ECO:0000256" key="6">
    <source>
        <dbReference type="HAMAP-Rule" id="MF_00073"/>
    </source>
</evidence>
<evidence type="ECO:0000313" key="8">
    <source>
        <dbReference type="EMBL" id="RIA55858.1"/>
    </source>
</evidence>
<evidence type="ECO:0000256" key="1">
    <source>
        <dbReference type="ARBA" id="ARBA00005952"/>
    </source>
</evidence>
<keyword evidence="9" id="KW-1185">Reference proteome</keyword>
<dbReference type="GO" id="GO:0003723">
    <property type="term" value="F:RNA binding"/>
    <property type="evidence" value="ECO:0007669"/>
    <property type="project" value="UniProtKB-UniRule"/>
</dbReference>
<protein>
    <recommendedName>
        <fullName evidence="6">Transcription antitermination protein NusB</fullName>
    </recommendedName>
    <alternativeName>
        <fullName evidence="6">Antitermination factor NusB</fullName>
    </alternativeName>
</protein>
<dbReference type="Pfam" id="PF01029">
    <property type="entry name" value="NusB"/>
    <property type="match status" value="1"/>
</dbReference>
<evidence type="ECO:0000259" key="7">
    <source>
        <dbReference type="Pfam" id="PF01029"/>
    </source>
</evidence>
<dbReference type="InterPro" id="IPR011605">
    <property type="entry name" value="NusB_fam"/>
</dbReference>
<reference evidence="8 9" key="1">
    <citation type="submission" date="2018-08" db="EMBL/GenBank/DDBJ databases">
        <title>Genomic Encyclopedia of Archaeal and Bacterial Type Strains, Phase II (KMG-II): from individual species to whole genera.</title>
        <authorList>
            <person name="Goeker M."/>
        </authorList>
    </citation>
    <scope>NUCLEOTIDE SEQUENCE [LARGE SCALE GENOMIC DNA]</scope>
    <source>
        <strain evidence="8 9">DSM 5002</strain>
    </source>
</reference>
<accession>A0A397Q474</accession>
<dbReference type="GO" id="GO:0006353">
    <property type="term" value="P:DNA-templated transcription termination"/>
    <property type="evidence" value="ECO:0007669"/>
    <property type="project" value="UniProtKB-UniRule"/>
</dbReference>
<evidence type="ECO:0000256" key="5">
    <source>
        <dbReference type="ARBA" id="ARBA00023163"/>
    </source>
</evidence>
<dbReference type="PANTHER" id="PTHR11078:SF3">
    <property type="entry name" value="ANTITERMINATION NUSB DOMAIN-CONTAINING PROTEIN"/>
    <property type="match status" value="1"/>
</dbReference>
<gene>
    <name evidence="6" type="primary">nusB</name>
    <name evidence="8" type="ORF">BXY53_0944</name>
</gene>
<keyword evidence="5 6" id="KW-0804">Transcription</keyword>
<dbReference type="OrthoDB" id="9797817at2"/>
<keyword evidence="4 6" id="KW-0805">Transcription regulation</keyword>
<dbReference type="EMBL" id="QXDF01000001">
    <property type="protein sequence ID" value="RIA55858.1"/>
    <property type="molecule type" value="Genomic_DNA"/>
</dbReference>
<dbReference type="Proteomes" id="UP000266273">
    <property type="component" value="Unassembled WGS sequence"/>
</dbReference>
<keyword evidence="3 6" id="KW-0694">RNA-binding</keyword>
<evidence type="ECO:0000256" key="2">
    <source>
        <dbReference type="ARBA" id="ARBA00022814"/>
    </source>
</evidence>
<dbReference type="HAMAP" id="MF_00073">
    <property type="entry name" value="NusB"/>
    <property type="match status" value="1"/>
</dbReference>
<sequence>MSDPAKPSRKRALSRSAARLAAVQALYQMDATRIGLDEVIAEFGKYRFGLRDGLGDRAEGEVPAEPDEAFFADLLRGVVRQQDEVDGLISGHLPEGWRLSRLDSTLLAILRAGTYELIARRDVPFKVVINEYVDITHAFFAGEEPGLVNGILDRLAHELGRAHGK</sequence>
<name>A0A397Q474_9HYPH</name>
<comment type="similarity">
    <text evidence="1 6">Belongs to the NusB family.</text>
</comment>
<organism evidence="8 9">
    <name type="scientific">Dichotomicrobium thermohalophilum</name>
    <dbReference type="NCBI Taxonomy" id="933063"/>
    <lineage>
        <taxon>Bacteria</taxon>
        <taxon>Pseudomonadati</taxon>
        <taxon>Pseudomonadota</taxon>
        <taxon>Alphaproteobacteria</taxon>
        <taxon>Hyphomicrobiales</taxon>
        <taxon>Hyphomicrobiaceae</taxon>
        <taxon>Dichotomicrobium</taxon>
    </lineage>
</organism>
<dbReference type="RefSeq" id="WP_119060708.1">
    <property type="nucleotide sequence ID" value="NZ_QXDF01000001.1"/>
</dbReference>
<comment type="caution">
    <text evidence="8">The sequence shown here is derived from an EMBL/GenBank/DDBJ whole genome shotgun (WGS) entry which is preliminary data.</text>
</comment>
<dbReference type="SUPFAM" id="SSF48013">
    <property type="entry name" value="NusB-like"/>
    <property type="match status" value="1"/>
</dbReference>
<evidence type="ECO:0000256" key="3">
    <source>
        <dbReference type="ARBA" id="ARBA00022884"/>
    </source>
</evidence>
<keyword evidence="2 6" id="KW-0889">Transcription antitermination</keyword>
<dbReference type="GO" id="GO:0005829">
    <property type="term" value="C:cytosol"/>
    <property type="evidence" value="ECO:0007669"/>
    <property type="project" value="TreeGrafter"/>
</dbReference>
<dbReference type="Gene3D" id="1.10.940.10">
    <property type="entry name" value="NusB-like"/>
    <property type="match status" value="1"/>
</dbReference>
<evidence type="ECO:0000256" key="4">
    <source>
        <dbReference type="ARBA" id="ARBA00023015"/>
    </source>
</evidence>